<protein>
    <submittedName>
        <fullName evidence="2">Uncharacterized protein</fullName>
    </submittedName>
</protein>
<dbReference type="AlphaFoldDB" id="A0AAE0UDF3"/>
<gene>
    <name evidence="2" type="ORF">B0T20DRAFT_175899</name>
</gene>
<organism evidence="2 3">
    <name type="scientific">Sordaria brevicollis</name>
    <dbReference type="NCBI Taxonomy" id="83679"/>
    <lineage>
        <taxon>Eukaryota</taxon>
        <taxon>Fungi</taxon>
        <taxon>Dikarya</taxon>
        <taxon>Ascomycota</taxon>
        <taxon>Pezizomycotina</taxon>
        <taxon>Sordariomycetes</taxon>
        <taxon>Sordariomycetidae</taxon>
        <taxon>Sordariales</taxon>
        <taxon>Sordariaceae</taxon>
        <taxon>Sordaria</taxon>
    </lineage>
</organism>
<feature type="region of interest" description="Disordered" evidence="1">
    <location>
        <begin position="1"/>
        <end position="29"/>
    </location>
</feature>
<name>A0AAE0UDF3_SORBR</name>
<comment type="caution">
    <text evidence="2">The sequence shown here is derived from an EMBL/GenBank/DDBJ whole genome shotgun (WGS) entry which is preliminary data.</text>
</comment>
<dbReference type="Proteomes" id="UP001281003">
    <property type="component" value="Unassembled WGS sequence"/>
</dbReference>
<evidence type="ECO:0000313" key="3">
    <source>
        <dbReference type="Proteomes" id="UP001281003"/>
    </source>
</evidence>
<reference evidence="2" key="2">
    <citation type="submission" date="2023-07" db="EMBL/GenBank/DDBJ databases">
        <authorList>
            <consortium name="Lawrence Berkeley National Laboratory"/>
            <person name="Haridas S."/>
            <person name="Hensen N."/>
            <person name="Bonometti L."/>
            <person name="Westerberg I."/>
            <person name="Brannstrom I.O."/>
            <person name="Guillou S."/>
            <person name="Cros-Aarteil S."/>
            <person name="Calhoun S."/>
            <person name="Kuo A."/>
            <person name="Mondo S."/>
            <person name="Pangilinan J."/>
            <person name="Riley R."/>
            <person name="LaButti K."/>
            <person name="Andreopoulos B."/>
            <person name="Lipzen A."/>
            <person name="Chen C."/>
            <person name="Yanf M."/>
            <person name="Daum C."/>
            <person name="Ng V."/>
            <person name="Clum A."/>
            <person name="Steindorff A."/>
            <person name="Ohm R."/>
            <person name="Martin F."/>
            <person name="Silar P."/>
            <person name="Natvig D."/>
            <person name="Lalanne C."/>
            <person name="Gautier V."/>
            <person name="Ament-velasquez S.L."/>
            <person name="Kruys A."/>
            <person name="Hutchinson M.I."/>
            <person name="Powell A.J."/>
            <person name="Barry K."/>
            <person name="Miller A.N."/>
            <person name="Grigoriev I.V."/>
            <person name="Debuchy R."/>
            <person name="Gladieux P."/>
            <person name="Thoren M.H."/>
            <person name="Johannesson H."/>
        </authorList>
    </citation>
    <scope>NUCLEOTIDE SEQUENCE</scope>
    <source>
        <strain evidence="2">FGSC 1904</strain>
    </source>
</reference>
<dbReference type="EMBL" id="JAUTDP010000004">
    <property type="protein sequence ID" value="KAK3400072.1"/>
    <property type="molecule type" value="Genomic_DNA"/>
</dbReference>
<sequence length="172" mass="19705">MPKWGPREGPGHREFSAKMELDPRGPRPRPRPCVSFQFIFAPPPILPFKSDRPLPSQLPPPFLPSFRPPAAILSFCLSLLSFWSRRFLSFSCAVRPRYVNRLNLPLEYTTARQKPSAKQLWHVCLILSIWPELSKPNGTPITTDHMSISREQQPASAYCRLVSRVVYFYSPG</sequence>
<proteinExistence type="predicted"/>
<evidence type="ECO:0000313" key="2">
    <source>
        <dbReference type="EMBL" id="KAK3400072.1"/>
    </source>
</evidence>
<evidence type="ECO:0000256" key="1">
    <source>
        <dbReference type="SAM" id="MobiDB-lite"/>
    </source>
</evidence>
<accession>A0AAE0UDF3</accession>
<keyword evidence="3" id="KW-1185">Reference proteome</keyword>
<reference evidence="2" key="1">
    <citation type="journal article" date="2023" name="Mol. Phylogenet. Evol.">
        <title>Genome-scale phylogeny and comparative genomics of the fungal order Sordariales.</title>
        <authorList>
            <person name="Hensen N."/>
            <person name="Bonometti L."/>
            <person name="Westerberg I."/>
            <person name="Brannstrom I.O."/>
            <person name="Guillou S."/>
            <person name="Cros-Aarteil S."/>
            <person name="Calhoun S."/>
            <person name="Haridas S."/>
            <person name="Kuo A."/>
            <person name="Mondo S."/>
            <person name="Pangilinan J."/>
            <person name="Riley R."/>
            <person name="LaButti K."/>
            <person name="Andreopoulos B."/>
            <person name="Lipzen A."/>
            <person name="Chen C."/>
            <person name="Yan M."/>
            <person name="Daum C."/>
            <person name="Ng V."/>
            <person name="Clum A."/>
            <person name="Steindorff A."/>
            <person name="Ohm R.A."/>
            <person name="Martin F."/>
            <person name="Silar P."/>
            <person name="Natvig D.O."/>
            <person name="Lalanne C."/>
            <person name="Gautier V."/>
            <person name="Ament-Velasquez S.L."/>
            <person name="Kruys A."/>
            <person name="Hutchinson M.I."/>
            <person name="Powell A.J."/>
            <person name="Barry K."/>
            <person name="Miller A.N."/>
            <person name="Grigoriev I.V."/>
            <person name="Debuchy R."/>
            <person name="Gladieux P."/>
            <person name="Hiltunen Thoren M."/>
            <person name="Johannesson H."/>
        </authorList>
    </citation>
    <scope>NUCLEOTIDE SEQUENCE</scope>
    <source>
        <strain evidence="2">FGSC 1904</strain>
    </source>
</reference>
<feature type="compositionally biased region" description="Basic and acidic residues" evidence="1">
    <location>
        <begin position="1"/>
        <end position="25"/>
    </location>
</feature>